<protein>
    <submittedName>
        <fullName evidence="1">Uncharacterized protein</fullName>
    </submittedName>
</protein>
<comment type="caution">
    <text evidence="1">The sequence shown here is derived from an EMBL/GenBank/DDBJ whole genome shotgun (WGS) entry which is preliminary data.</text>
</comment>
<gene>
    <name evidence="1" type="ORF">ETSY1_16065</name>
</gene>
<dbReference type="HOGENOM" id="CLU_1132496_0_0_7"/>
<evidence type="ECO:0000313" key="2">
    <source>
        <dbReference type="Proteomes" id="UP000019141"/>
    </source>
</evidence>
<dbReference type="Proteomes" id="UP000019141">
    <property type="component" value="Unassembled WGS sequence"/>
</dbReference>
<dbReference type="EMBL" id="AZHW01000477">
    <property type="protein sequence ID" value="ETW99160.1"/>
    <property type="molecule type" value="Genomic_DNA"/>
</dbReference>
<sequence>MKRLRQPLTYRGMVASDDLVHAAQDSPEKVIAPSCVEVPGGWFVAQYAPTVVGTSIAYDPPNNCDGNFMSSKFQPNNNCYNYACNIATNSYAQPGRKHGLILGFPPTGPRTVEGAQKDGLIYLGGADMPLSQVTPPSSDGHLAALFISPPSPYTLWLGDYHWVRSDDRYTFQSWSQKDGGDQVTNFDFAGHPITNPAVANWTVNLGWLFDFPGDLVVNYDFYAWMWIPENGVHII</sequence>
<dbReference type="PATRIC" id="fig|1429438.4.peg.3175"/>
<keyword evidence="2" id="KW-1185">Reference proteome</keyword>
<evidence type="ECO:0000313" key="1">
    <source>
        <dbReference type="EMBL" id="ETW99160.1"/>
    </source>
</evidence>
<organism evidence="1 2">
    <name type="scientific">Entotheonella factor</name>
    <dbReference type="NCBI Taxonomy" id="1429438"/>
    <lineage>
        <taxon>Bacteria</taxon>
        <taxon>Pseudomonadati</taxon>
        <taxon>Nitrospinota/Tectimicrobiota group</taxon>
        <taxon>Candidatus Tectimicrobiota</taxon>
        <taxon>Candidatus Entotheonellia</taxon>
        <taxon>Candidatus Entotheonellales</taxon>
        <taxon>Candidatus Entotheonellaceae</taxon>
        <taxon>Candidatus Entotheonella</taxon>
    </lineage>
</organism>
<accession>W4LN59</accession>
<name>W4LN59_ENTF1</name>
<reference evidence="1 2" key="1">
    <citation type="journal article" date="2014" name="Nature">
        <title>An environmental bacterial taxon with a large and distinct metabolic repertoire.</title>
        <authorList>
            <person name="Wilson M.C."/>
            <person name="Mori T."/>
            <person name="Ruckert C."/>
            <person name="Uria A.R."/>
            <person name="Helf M.J."/>
            <person name="Takada K."/>
            <person name="Gernert C."/>
            <person name="Steffens U.A."/>
            <person name="Heycke N."/>
            <person name="Schmitt S."/>
            <person name="Rinke C."/>
            <person name="Helfrich E.J."/>
            <person name="Brachmann A.O."/>
            <person name="Gurgui C."/>
            <person name="Wakimoto T."/>
            <person name="Kracht M."/>
            <person name="Crusemann M."/>
            <person name="Hentschel U."/>
            <person name="Abe I."/>
            <person name="Matsunaga S."/>
            <person name="Kalinowski J."/>
            <person name="Takeyama H."/>
            <person name="Piel J."/>
        </authorList>
    </citation>
    <scope>NUCLEOTIDE SEQUENCE [LARGE SCALE GENOMIC DNA]</scope>
    <source>
        <strain evidence="2">TSY1</strain>
    </source>
</reference>
<dbReference type="AlphaFoldDB" id="W4LN59"/>
<proteinExistence type="predicted"/>